<dbReference type="EMBL" id="JBDLNU010000003">
    <property type="protein sequence ID" value="MFM1729570.1"/>
    <property type="molecule type" value="Genomic_DNA"/>
</dbReference>
<organism evidence="1 2">
    <name type="scientific">Prescottella soli</name>
    <dbReference type="NCBI Taxonomy" id="1543852"/>
    <lineage>
        <taxon>Bacteria</taxon>
        <taxon>Bacillati</taxon>
        <taxon>Actinomycetota</taxon>
        <taxon>Actinomycetes</taxon>
        <taxon>Mycobacteriales</taxon>
        <taxon>Nocardiaceae</taxon>
        <taxon>Prescottella</taxon>
    </lineage>
</organism>
<sequence length="55" mass="5971">MSPFENLCLLPEGSGVLCAATSVVQPFEQGVDTLVNIRRIDTATGSGEVLAWKWY</sequence>
<evidence type="ECO:0000313" key="1">
    <source>
        <dbReference type="EMBL" id="MFM1729570.1"/>
    </source>
</evidence>
<gene>
    <name evidence="1" type="ORF">ABEU19_003081</name>
</gene>
<comment type="caution">
    <text evidence="1">The sequence shown here is derived from an EMBL/GenBank/DDBJ whole genome shotgun (WGS) entry which is preliminary data.</text>
</comment>
<reference evidence="1 2" key="1">
    <citation type="submission" date="2023-11" db="EMBL/GenBank/DDBJ databases">
        <authorList>
            <person name="Val-Calvo J."/>
            <person name="Scortti M."/>
            <person name="Vazquez-Boland J."/>
        </authorList>
    </citation>
    <scope>NUCLEOTIDE SEQUENCE [LARGE SCALE GENOMIC DNA]</scope>
    <source>
        <strain evidence="1 2">DSM 46662</strain>
    </source>
</reference>
<name>A0ABW9FXK9_9NOCA</name>
<dbReference type="Proteomes" id="UP001629744">
    <property type="component" value="Unassembled WGS sequence"/>
</dbReference>
<protein>
    <submittedName>
        <fullName evidence="1">Uncharacterized protein</fullName>
    </submittedName>
</protein>
<keyword evidence="2" id="KW-1185">Reference proteome</keyword>
<accession>A0ABW9FXK9</accession>
<proteinExistence type="predicted"/>
<dbReference type="RefSeq" id="WP_348605411.1">
    <property type="nucleotide sequence ID" value="NZ_CP157276.1"/>
</dbReference>
<evidence type="ECO:0000313" key="2">
    <source>
        <dbReference type="Proteomes" id="UP001629744"/>
    </source>
</evidence>